<keyword evidence="4" id="KW-1185">Reference proteome</keyword>
<evidence type="ECO:0000313" key="3">
    <source>
        <dbReference type="EMBL" id="EPE02902.1"/>
    </source>
</evidence>
<dbReference type="PANTHER" id="PTHR34706">
    <property type="entry name" value="SLR1338 PROTEIN"/>
    <property type="match status" value="1"/>
</dbReference>
<name>S3BR48_OPHP1</name>
<feature type="compositionally biased region" description="Pro residues" evidence="1">
    <location>
        <begin position="254"/>
        <end position="263"/>
    </location>
</feature>
<sequence>MEDDAKAYKVSLRNEHAIGAARSYSVFSGAPSITGKGVQPGDVLRAVCYATEKPLTYHGQESFEISYQYYAFIGELVDNKNGHRQVEIKHPCPVHLGDEMNNGSYVVARCVDGYAIHPPDTIRPKLSPRDTFTVFCADEPARGHSYVVGVAQDIHGGAAVLAAVPYNYGVEFKIQPNFKFYVRLQEGAVGEVMTDYNHAARIAFRGDRRQVSVQENADGGFNLIDSAGSLPTGDGSHPSRPIFPVGPTVGASNAPPPPPPPPNLGAASIEEDDEPDEDENPYDILRQFDTVFVIDDSGSMKGHSWRETRAVLKDITNICTEYDDDGVDIYFLNHRSAQSADMHKGRSSGGYHCVTTESEVFRIFNTVKPQYATPLGRRLHNILHVYLHMLEQHLKRGRESKPLNIIVITDGEPTDNVEDAIVWAATKMDKLDAPGSQVGLQFFQVGDKAKKSIDRMHRNIVKKQIRDIIDTVTWDAKNGKKVLTPEVILQTLIGSFKRRTKDESSDDDN</sequence>
<dbReference type="Pfam" id="PF00092">
    <property type="entry name" value="VWA"/>
    <property type="match status" value="1"/>
</dbReference>
<evidence type="ECO:0000313" key="4">
    <source>
        <dbReference type="Proteomes" id="UP000016923"/>
    </source>
</evidence>
<gene>
    <name evidence="3" type="ORF">F503_01643</name>
</gene>
<dbReference type="InterPro" id="IPR002035">
    <property type="entry name" value="VWF_A"/>
</dbReference>
<organism evidence="3 4">
    <name type="scientific">Ophiostoma piceae (strain UAMH 11346)</name>
    <name type="common">Sap stain fungus</name>
    <dbReference type="NCBI Taxonomy" id="1262450"/>
    <lineage>
        <taxon>Eukaryota</taxon>
        <taxon>Fungi</taxon>
        <taxon>Dikarya</taxon>
        <taxon>Ascomycota</taxon>
        <taxon>Pezizomycotina</taxon>
        <taxon>Sordariomycetes</taxon>
        <taxon>Sordariomycetidae</taxon>
        <taxon>Ophiostomatales</taxon>
        <taxon>Ophiostomataceae</taxon>
        <taxon>Ophiostoma</taxon>
    </lineage>
</organism>
<dbReference type="Gene3D" id="3.40.50.410">
    <property type="entry name" value="von Willebrand factor, type A domain"/>
    <property type="match status" value="1"/>
</dbReference>
<dbReference type="HOGENOM" id="CLU_535390_0_0_1"/>
<feature type="domain" description="VWFA" evidence="2">
    <location>
        <begin position="289"/>
        <end position="492"/>
    </location>
</feature>
<reference evidence="3 4" key="1">
    <citation type="journal article" date="2013" name="BMC Genomics">
        <title>The genome and transcriptome of the pine saprophyte Ophiostoma piceae, and a comparison with the bark beetle-associated pine pathogen Grosmannia clavigera.</title>
        <authorList>
            <person name="Haridas S."/>
            <person name="Wang Y."/>
            <person name="Lim L."/>
            <person name="Massoumi Alamouti S."/>
            <person name="Jackman S."/>
            <person name="Docking R."/>
            <person name="Robertson G."/>
            <person name="Birol I."/>
            <person name="Bohlmann J."/>
            <person name="Breuil C."/>
        </authorList>
    </citation>
    <scope>NUCLEOTIDE SEQUENCE [LARGE SCALE GENOMIC DNA]</scope>
    <source>
        <strain evidence="3 4">UAMH 11346</strain>
    </source>
</reference>
<dbReference type="SUPFAM" id="SSF53300">
    <property type="entry name" value="vWA-like"/>
    <property type="match status" value="1"/>
</dbReference>
<dbReference type="OMA" id="NICTEYD"/>
<dbReference type="VEuPathDB" id="FungiDB:F503_01643"/>
<accession>S3BR48</accession>
<evidence type="ECO:0000256" key="1">
    <source>
        <dbReference type="SAM" id="MobiDB-lite"/>
    </source>
</evidence>
<evidence type="ECO:0000259" key="2">
    <source>
        <dbReference type="PROSITE" id="PS50234"/>
    </source>
</evidence>
<dbReference type="STRING" id="1262450.S3BR48"/>
<dbReference type="InterPro" id="IPR036465">
    <property type="entry name" value="vWFA_dom_sf"/>
</dbReference>
<protein>
    <submittedName>
        <fullName evidence="3">von willebrand factor</fullName>
    </submittedName>
</protein>
<dbReference type="PROSITE" id="PS50234">
    <property type="entry name" value="VWFA"/>
    <property type="match status" value="1"/>
</dbReference>
<dbReference type="Proteomes" id="UP000016923">
    <property type="component" value="Unassembled WGS sequence"/>
</dbReference>
<proteinExistence type="predicted"/>
<dbReference type="PANTHER" id="PTHR34706:SF1">
    <property type="entry name" value="VWFA DOMAIN-CONTAINING PROTEIN"/>
    <property type="match status" value="1"/>
</dbReference>
<feature type="compositionally biased region" description="Acidic residues" evidence="1">
    <location>
        <begin position="269"/>
        <end position="281"/>
    </location>
</feature>
<dbReference type="eggNOG" id="ENOG502S247">
    <property type="taxonomic scope" value="Eukaryota"/>
</dbReference>
<dbReference type="AlphaFoldDB" id="S3BR48"/>
<dbReference type="OrthoDB" id="2142040at2759"/>
<feature type="region of interest" description="Disordered" evidence="1">
    <location>
        <begin position="224"/>
        <end position="281"/>
    </location>
</feature>
<dbReference type="EMBL" id="KE148173">
    <property type="protein sequence ID" value="EPE02902.1"/>
    <property type="molecule type" value="Genomic_DNA"/>
</dbReference>